<dbReference type="PROSITE" id="PS50005">
    <property type="entry name" value="TPR"/>
    <property type="match status" value="1"/>
</dbReference>
<feature type="repeat" description="TPR" evidence="1">
    <location>
        <begin position="81"/>
        <end position="114"/>
    </location>
</feature>
<dbReference type="InterPro" id="IPR050934">
    <property type="entry name" value="ITIH"/>
</dbReference>
<dbReference type="InterPro" id="IPR002035">
    <property type="entry name" value="VWF_A"/>
</dbReference>
<dbReference type="SUPFAM" id="SSF53300">
    <property type="entry name" value="vWA-like"/>
    <property type="match status" value="1"/>
</dbReference>
<feature type="domain" description="VWFA" evidence="2">
    <location>
        <begin position="291"/>
        <end position="471"/>
    </location>
</feature>
<dbReference type="PANTHER" id="PTHR10338">
    <property type="entry name" value="INTER-ALPHA-TRYPSIN INHIBITOR HEAVY CHAIN FAMILY MEMBER"/>
    <property type="match status" value="1"/>
</dbReference>
<dbReference type="Gene3D" id="1.25.40.10">
    <property type="entry name" value="Tetratricopeptide repeat domain"/>
    <property type="match status" value="1"/>
</dbReference>
<dbReference type="OMA" id="EESNCIM"/>
<accession>A0A0V0R3F2</accession>
<dbReference type="SMART" id="SM00327">
    <property type="entry name" value="VWA"/>
    <property type="match status" value="1"/>
</dbReference>
<proteinExistence type="predicted"/>
<dbReference type="OrthoDB" id="294740at2759"/>
<reference evidence="3 4" key="1">
    <citation type="journal article" date="2015" name="Sci. Rep.">
        <title>Genome of the facultative scuticociliatosis pathogen Pseudocohnilembus persalinus provides insight into its virulence through horizontal gene transfer.</title>
        <authorList>
            <person name="Xiong J."/>
            <person name="Wang G."/>
            <person name="Cheng J."/>
            <person name="Tian M."/>
            <person name="Pan X."/>
            <person name="Warren A."/>
            <person name="Jiang C."/>
            <person name="Yuan D."/>
            <person name="Miao W."/>
        </authorList>
    </citation>
    <scope>NUCLEOTIDE SEQUENCE [LARGE SCALE GENOMIC DNA]</scope>
    <source>
        <strain evidence="3">36N120E</strain>
    </source>
</reference>
<dbReference type="Gene3D" id="3.40.50.410">
    <property type="entry name" value="von Willebrand factor, type A domain"/>
    <property type="match status" value="1"/>
</dbReference>
<sequence>MDQLIEESNCIMNNDLQINLEKSYEFTYEEINCLTKKFQEVNVVIQFSTDEYFQGTDAEQLVKYSVALQFFKQTNNTQAQGICYNNMGAIHLKHNKINEAVDNFRKSVNLIEDALLQEVKCQNIHLFYKVRPINDGLLDKKKSREIKAYLYLCEAYQERFEYLEKKAKEEEEEDYNLEDALIKLNQGEDKLLQYEKIYKLFLEDDKLDDPPTILQQQILLQKGLFHKKFGNYKLACQYFKECIEFGSIQAKDIRNKCLLQLQEIFTKQGLIDKAPHIPKMIKENQSKPDKDVVFLLDQSESMGKTFRQKYALSTLLNIFDNYIGPQDRLAYVKFNQNVQVIYELNETKRNLTYMRDQIYYTKDIKPSGETALYLALLESFKLFKKVPEKNHRKWIICLTDGDDTCSTVSQKKVRRLLKSEEIGLIIVGIALNQAQTESLTELCVKTHDGAFIQSVESNDLHIALQSISNLVHANTQMAEGCIVESFY</sequence>
<dbReference type="Pfam" id="PF00092">
    <property type="entry name" value="VWA"/>
    <property type="match status" value="1"/>
</dbReference>
<dbReference type="Proteomes" id="UP000054937">
    <property type="component" value="Unassembled WGS sequence"/>
</dbReference>
<dbReference type="InterPro" id="IPR036465">
    <property type="entry name" value="vWFA_dom_sf"/>
</dbReference>
<dbReference type="InterPro" id="IPR011990">
    <property type="entry name" value="TPR-like_helical_dom_sf"/>
</dbReference>
<organism evidence="3 4">
    <name type="scientific">Pseudocohnilembus persalinus</name>
    <name type="common">Ciliate</name>
    <dbReference type="NCBI Taxonomy" id="266149"/>
    <lineage>
        <taxon>Eukaryota</taxon>
        <taxon>Sar</taxon>
        <taxon>Alveolata</taxon>
        <taxon>Ciliophora</taxon>
        <taxon>Intramacronucleata</taxon>
        <taxon>Oligohymenophorea</taxon>
        <taxon>Scuticociliatia</taxon>
        <taxon>Philasterida</taxon>
        <taxon>Pseudocohnilembidae</taxon>
        <taxon>Pseudocohnilembus</taxon>
    </lineage>
</organism>
<comment type="caution">
    <text evidence="3">The sequence shown here is derived from an EMBL/GenBank/DDBJ whole genome shotgun (WGS) entry which is preliminary data.</text>
</comment>
<dbReference type="InterPro" id="IPR019734">
    <property type="entry name" value="TPR_rpt"/>
</dbReference>
<keyword evidence="4" id="KW-1185">Reference proteome</keyword>
<dbReference type="InParanoid" id="A0A0V0R3F2"/>
<dbReference type="EMBL" id="LDAU01000057">
    <property type="protein sequence ID" value="KRX08864.1"/>
    <property type="molecule type" value="Genomic_DNA"/>
</dbReference>
<evidence type="ECO:0000259" key="2">
    <source>
        <dbReference type="PROSITE" id="PS50234"/>
    </source>
</evidence>
<protein>
    <recommendedName>
        <fullName evidence="2">VWFA domain-containing protein</fullName>
    </recommendedName>
</protein>
<name>A0A0V0R3F2_PSEPJ</name>
<dbReference type="CDD" id="cd00198">
    <property type="entry name" value="vWFA"/>
    <property type="match status" value="1"/>
</dbReference>
<evidence type="ECO:0000313" key="4">
    <source>
        <dbReference type="Proteomes" id="UP000054937"/>
    </source>
</evidence>
<gene>
    <name evidence="3" type="ORF">PPERSA_08968</name>
</gene>
<dbReference type="AlphaFoldDB" id="A0A0V0R3F2"/>
<dbReference type="PROSITE" id="PS50234">
    <property type="entry name" value="VWFA"/>
    <property type="match status" value="1"/>
</dbReference>
<evidence type="ECO:0000313" key="3">
    <source>
        <dbReference type="EMBL" id="KRX08864.1"/>
    </source>
</evidence>
<dbReference type="SUPFAM" id="SSF48452">
    <property type="entry name" value="TPR-like"/>
    <property type="match status" value="1"/>
</dbReference>
<dbReference type="SMART" id="SM00028">
    <property type="entry name" value="TPR"/>
    <property type="match status" value="2"/>
</dbReference>
<dbReference type="PANTHER" id="PTHR10338:SF108">
    <property type="entry name" value="INTER-ALPHA-TRYPSIN INHIBITOR HEAVY CHAIN H4-LIKE PROTEIN"/>
    <property type="match status" value="1"/>
</dbReference>
<keyword evidence="1" id="KW-0802">TPR repeat</keyword>
<evidence type="ECO:0000256" key="1">
    <source>
        <dbReference type="PROSITE-ProRule" id="PRU00339"/>
    </source>
</evidence>